<keyword evidence="2" id="KW-1185">Reference proteome</keyword>
<dbReference type="EMBL" id="JABBGM010000014">
    <property type="protein sequence ID" value="NML95896.1"/>
    <property type="molecule type" value="Genomic_DNA"/>
</dbReference>
<name>A0A7Y0BU31_9SPHN</name>
<comment type="caution">
    <text evidence="1">The sequence shown here is derived from an EMBL/GenBank/DDBJ whole genome shotgun (WGS) entry which is preliminary data.</text>
</comment>
<evidence type="ECO:0000313" key="1">
    <source>
        <dbReference type="EMBL" id="NML95896.1"/>
    </source>
</evidence>
<proteinExistence type="predicted"/>
<reference evidence="1 2" key="1">
    <citation type="submission" date="2020-04" db="EMBL/GenBank/DDBJ databases">
        <title>Novosphingobium sp. TW-4 isolated from soil.</title>
        <authorList>
            <person name="Dahal R.H."/>
            <person name="Chaudhary D.K."/>
        </authorList>
    </citation>
    <scope>NUCLEOTIDE SEQUENCE [LARGE SCALE GENOMIC DNA]</scope>
    <source>
        <strain evidence="1 2">TW-4</strain>
    </source>
</reference>
<organism evidence="1 2">
    <name type="scientific">Novosphingobium olei</name>
    <dbReference type="NCBI Taxonomy" id="2728851"/>
    <lineage>
        <taxon>Bacteria</taxon>
        <taxon>Pseudomonadati</taxon>
        <taxon>Pseudomonadota</taxon>
        <taxon>Alphaproteobacteria</taxon>
        <taxon>Sphingomonadales</taxon>
        <taxon>Sphingomonadaceae</taxon>
        <taxon>Novosphingobium</taxon>
    </lineage>
</organism>
<accession>A0A7Y0BU31</accession>
<dbReference type="AlphaFoldDB" id="A0A7Y0BU31"/>
<evidence type="ECO:0000313" key="2">
    <source>
        <dbReference type="Proteomes" id="UP000583556"/>
    </source>
</evidence>
<protein>
    <submittedName>
        <fullName evidence="1">Conjugal transfer protein TraN</fullName>
    </submittedName>
</protein>
<sequence>MGPALAQTTTNATARADGEALGRQVQAQAGANVESEAAAREVPGFGGTDFPQGTLVDNPDALASEGAIAARNSSAYRVVTDPHRPSYDPTTIDITRAKAIEASPDSYVGAGEGIDGAKGKCQPLPGSGTSSVTYYESCNLGAEVTTSSASCDVALVPTTQTRVVYEYTCDDWPSDGCAPFDQPLGQSQCRIVTHATKQICLQGDPNHCAEPETVTTETLACTTPVTGLPVPAPHTVTEVVTTRDETACAALTADGTCTLEAETCIDSDPQTRVIDGVSITQSCWKWSRDYSCGSIEQANDCAALKAKAGCSFDHEECLDDPRVGDCQVKDEVYRCTADAGTQSGAASLCGSDLYCLNGECSTIEREASAEFRDALVAVHAMGDVRDQFDPADISLFKGEKTGCHRPIFGLVNCCAGKTSGLLTPSAGAAAIAGGPAAIAALATPFLTQFLCSSEEKLLDVKDRMGLCHYVGTYCSQKVFFVCTTKRKSYCCFPSKLSRILQEQGRAQLGKGWGSAKHPDCSGFSATEFQRLDLSKMDFSEVYAEFTEAAKLPDEVAASAAIQDRIRQYYQLHGGTPPPSP</sequence>
<gene>
    <name evidence="1" type="ORF">HHL27_19660</name>
</gene>
<dbReference type="Proteomes" id="UP000583556">
    <property type="component" value="Unassembled WGS sequence"/>
</dbReference>
<dbReference type="InterPro" id="IPR014121">
    <property type="entry name" value="TraN_Ftype"/>
</dbReference>
<dbReference type="Pfam" id="PF06986">
    <property type="entry name" value="F_T4SS_TraN"/>
    <property type="match status" value="1"/>
</dbReference>